<comment type="cofactor">
    <cofactor evidence="1 5">
        <name>Zn(2+)</name>
        <dbReference type="ChEBI" id="CHEBI:29105"/>
    </cofactor>
</comment>
<keyword evidence="3 5" id="KW-0862">Zinc</keyword>
<dbReference type="AlphaFoldDB" id="G7E3M9"/>
<dbReference type="PROSITE" id="PS00059">
    <property type="entry name" value="ADH_ZINC"/>
    <property type="match status" value="1"/>
</dbReference>
<dbReference type="HOGENOM" id="CLU_026673_20_2_1"/>
<dbReference type="Gene3D" id="3.40.50.720">
    <property type="entry name" value="NAD(P)-binding Rossmann-like Domain"/>
    <property type="match status" value="1"/>
</dbReference>
<dbReference type="InterPro" id="IPR013154">
    <property type="entry name" value="ADH-like_N"/>
</dbReference>
<dbReference type="Proteomes" id="UP000009131">
    <property type="component" value="Unassembled WGS sequence"/>
</dbReference>
<dbReference type="PANTHER" id="PTHR42683">
    <property type="entry name" value="ALDEHYDE REDUCTASE"/>
    <property type="match status" value="1"/>
</dbReference>
<evidence type="ECO:0000313" key="9">
    <source>
        <dbReference type="Proteomes" id="UP000009131"/>
    </source>
</evidence>
<keyword evidence="4" id="KW-0560">Oxidoreductase</keyword>
<dbReference type="STRING" id="764103.G7E3M9"/>
<evidence type="ECO:0000313" key="8">
    <source>
        <dbReference type="EMBL" id="GAA97439.1"/>
    </source>
</evidence>
<reference evidence="8 9" key="2">
    <citation type="journal article" date="2012" name="Open Biol.">
        <title>Characteristics of nucleosomes and linker DNA regions on the genome of the basidiomycete Mixia osmundae revealed by mono- and dinucleosome mapping.</title>
        <authorList>
            <person name="Nishida H."/>
            <person name="Kondo S."/>
            <person name="Matsumoto T."/>
            <person name="Suzuki Y."/>
            <person name="Yoshikawa H."/>
            <person name="Taylor T.D."/>
            <person name="Sugiyama J."/>
        </authorList>
    </citation>
    <scope>NUCLEOTIDE SEQUENCE [LARGE SCALE GENOMIC DNA]</scope>
    <source>
        <strain evidence="9">CBS 9802 / IAM 14324 / JCM 22182 / KY 12970</strain>
    </source>
</reference>
<dbReference type="SUPFAM" id="SSF51735">
    <property type="entry name" value="NAD(P)-binding Rossmann-fold domains"/>
    <property type="match status" value="1"/>
</dbReference>
<dbReference type="SUPFAM" id="SSF50129">
    <property type="entry name" value="GroES-like"/>
    <property type="match status" value="1"/>
</dbReference>
<dbReference type="Gene3D" id="3.90.180.10">
    <property type="entry name" value="Medium-chain alcohol dehydrogenases, catalytic domain"/>
    <property type="match status" value="1"/>
</dbReference>
<dbReference type="Pfam" id="PF08240">
    <property type="entry name" value="ADH_N"/>
    <property type="match status" value="1"/>
</dbReference>
<evidence type="ECO:0000256" key="6">
    <source>
        <dbReference type="SAM" id="MobiDB-lite"/>
    </source>
</evidence>
<accession>G7E3M9</accession>
<dbReference type="eggNOG" id="KOG0023">
    <property type="taxonomic scope" value="Eukaryota"/>
</dbReference>
<name>G7E3M9_MIXOS</name>
<dbReference type="SMART" id="SM00829">
    <property type="entry name" value="PKS_ER"/>
    <property type="match status" value="1"/>
</dbReference>
<dbReference type="FunFam" id="3.40.50.720:FF:000022">
    <property type="entry name" value="Cinnamyl alcohol dehydrogenase"/>
    <property type="match status" value="1"/>
</dbReference>
<evidence type="ECO:0000256" key="4">
    <source>
        <dbReference type="ARBA" id="ARBA00023002"/>
    </source>
</evidence>
<gene>
    <name evidence="8" type="primary">Mo04118</name>
    <name evidence="8" type="ORF">E5Q_04118</name>
</gene>
<evidence type="ECO:0000256" key="3">
    <source>
        <dbReference type="ARBA" id="ARBA00022833"/>
    </source>
</evidence>
<dbReference type="InterPro" id="IPR047109">
    <property type="entry name" value="CAD-like"/>
</dbReference>
<reference evidence="8 9" key="1">
    <citation type="journal article" date="2011" name="J. Gen. Appl. Microbiol.">
        <title>Draft genome sequencing of the enigmatic basidiomycete Mixia osmundae.</title>
        <authorList>
            <person name="Nishida H."/>
            <person name="Nagatsuka Y."/>
            <person name="Sugiyama J."/>
        </authorList>
    </citation>
    <scope>NUCLEOTIDE SEQUENCE [LARGE SCALE GENOMIC DNA]</scope>
    <source>
        <strain evidence="9">CBS 9802 / IAM 14324 / JCM 22182 / KY 12970</strain>
    </source>
</reference>
<feature type="region of interest" description="Disordered" evidence="6">
    <location>
        <begin position="1"/>
        <end position="20"/>
    </location>
</feature>
<organism evidence="8 9">
    <name type="scientific">Mixia osmundae (strain CBS 9802 / IAM 14324 / JCM 22182 / KY 12970)</name>
    <dbReference type="NCBI Taxonomy" id="764103"/>
    <lineage>
        <taxon>Eukaryota</taxon>
        <taxon>Fungi</taxon>
        <taxon>Dikarya</taxon>
        <taxon>Basidiomycota</taxon>
        <taxon>Pucciniomycotina</taxon>
        <taxon>Mixiomycetes</taxon>
        <taxon>Mixiales</taxon>
        <taxon>Mixiaceae</taxon>
        <taxon>Mixia</taxon>
    </lineage>
</organism>
<dbReference type="CDD" id="cd05283">
    <property type="entry name" value="CAD1"/>
    <property type="match status" value="1"/>
</dbReference>
<dbReference type="InterPro" id="IPR020843">
    <property type="entry name" value="ER"/>
</dbReference>
<keyword evidence="9" id="KW-1185">Reference proteome</keyword>
<comment type="caution">
    <text evidence="8">The sequence shown here is derived from an EMBL/GenBank/DDBJ whole genome shotgun (WGS) entry which is preliminary data.</text>
</comment>
<dbReference type="InterPro" id="IPR036291">
    <property type="entry name" value="NAD(P)-bd_dom_sf"/>
</dbReference>
<dbReference type="Pfam" id="PF00107">
    <property type="entry name" value="ADH_zinc_N"/>
    <property type="match status" value="1"/>
</dbReference>
<dbReference type="InterPro" id="IPR013149">
    <property type="entry name" value="ADH-like_C"/>
</dbReference>
<comment type="similarity">
    <text evidence="5">Belongs to the zinc-containing alcohol dehydrogenase family.</text>
</comment>
<sequence length="401" mass="43275">MTGHFDTNRSAGKTSDLGKTLDDVKQAPYKPYEPQNMTSSPEQFTAFAAMTLDKGKALEVEKWEYKPTAFNDEMIDIKVSACGICGSCIHSIRGEWGTPEDMFPFVAGHEVVGTVARVGKNSSFKVGQRVGLGAQGGSCGECSQCKEHHEPYCEKGMIGTYGGKYGDGVQSQGGYGDYVRAHERLVVAIPDELSDEVAAPMMCAGVTTYSPLVRFGAGPGKKVAIAGIGGLGHLGLQWSKALGAETYALSHSDSKKKDAGELGINDEHFIVYNDMEATAKKWKSTFDLIVVTSFADHIPIKELYMPLLRAEGTVCFLGLPTQPIKELPLGLFVHGGKSMAGSIIGSPDEIRDMLKLAVQKKVRTWVQTVPMSDSKSVSQALKDMRGGKAHYRIVLTNEHSA</sequence>
<evidence type="ECO:0000256" key="1">
    <source>
        <dbReference type="ARBA" id="ARBA00001947"/>
    </source>
</evidence>
<dbReference type="InParanoid" id="G7E3M9"/>
<dbReference type="InterPro" id="IPR011032">
    <property type="entry name" value="GroES-like_sf"/>
</dbReference>
<evidence type="ECO:0000259" key="7">
    <source>
        <dbReference type="SMART" id="SM00829"/>
    </source>
</evidence>
<dbReference type="InterPro" id="IPR002328">
    <property type="entry name" value="ADH_Zn_CS"/>
</dbReference>
<dbReference type="EMBL" id="BABT02000119">
    <property type="protein sequence ID" value="GAA97439.1"/>
    <property type="molecule type" value="Genomic_DNA"/>
</dbReference>
<dbReference type="GO" id="GO:0008270">
    <property type="term" value="F:zinc ion binding"/>
    <property type="evidence" value="ECO:0007669"/>
    <property type="project" value="InterPro"/>
</dbReference>
<feature type="domain" description="Enoyl reductase (ER)" evidence="7">
    <location>
        <begin position="56"/>
        <end position="395"/>
    </location>
</feature>
<evidence type="ECO:0000256" key="2">
    <source>
        <dbReference type="ARBA" id="ARBA00022723"/>
    </source>
</evidence>
<keyword evidence="2 5" id="KW-0479">Metal-binding</keyword>
<proteinExistence type="inferred from homology"/>
<dbReference type="GO" id="GO:0016616">
    <property type="term" value="F:oxidoreductase activity, acting on the CH-OH group of donors, NAD or NADP as acceptor"/>
    <property type="evidence" value="ECO:0007669"/>
    <property type="project" value="InterPro"/>
</dbReference>
<dbReference type="OrthoDB" id="1879366at2759"/>
<evidence type="ECO:0000256" key="5">
    <source>
        <dbReference type="RuleBase" id="RU361277"/>
    </source>
</evidence>
<protein>
    <recommendedName>
        <fullName evidence="7">Enoyl reductase (ER) domain-containing protein</fullName>
    </recommendedName>
</protein>